<keyword evidence="5" id="KW-0460">Magnesium</keyword>
<dbReference type="Proteomes" id="UP000199387">
    <property type="component" value="Unassembled WGS sequence"/>
</dbReference>
<dbReference type="EMBL" id="FMZA01000008">
    <property type="protein sequence ID" value="SDC45882.1"/>
    <property type="molecule type" value="Genomic_DNA"/>
</dbReference>
<comment type="similarity">
    <text evidence="2 6">Belongs to the FPP/GGPP synthase family.</text>
</comment>
<protein>
    <submittedName>
        <fullName evidence="8">Heptaprenyl diphosphate synthase</fullName>
    </submittedName>
</protein>
<name>A0A1G6LRI9_9BACL</name>
<dbReference type="InterPro" id="IPR008949">
    <property type="entry name" value="Isoprenoid_synthase_dom_sf"/>
</dbReference>
<keyword evidence="7" id="KW-0175">Coiled coil</keyword>
<organism evidence="8 9">
    <name type="scientific">Melghirimyces thermohalophilus</name>
    <dbReference type="NCBI Taxonomy" id="1236220"/>
    <lineage>
        <taxon>Bacteria</taxon>
        <taxon>Bacillati</taxon>
        <taxon>Bacillota</taxon>
        <taxon>Bacilli</taxon>
        <taxon>Bacillales</taxon>
        <taxon>Thermoactinomycetaceae</taxon>
        <taxon>Melghirimyces</taxon>
    </lineage>
</organism>
<sequence length="330" mass="37505">MQIRVNGMKLAQIYKNLRKDLREIERELEESVQADHQDLSRSAAHLLEAGGKRMRPVFVLLAGQFGRYDVERLKRVAAPLELIHMATLVHDDVIDDAATRRGRATVKAKWDNRVAMYTGDFILARSLDIVTQIQSPEAHRVLSNAIYQMCKGEIEQIRDFYDPDQSVLRYLHRIKRKTALLMSVSCELGALVSDADPSVVRKLRLYGYYVGMAFQITDDLLDLTGDQTNLGKPAGSDLRQGNVTLPVIEVLKRGPEEDRERIIRYLHSRGQDGSLSDIIERVRRSRGIPCAQELADRYLNKALTVLEDLPQGEAKESLRSIAHFVAHRSY</sequence>
<dbReference type="GO" id="GO:0008299">
    <property type="term" value="P:isoprenoid biosynthetic process"/>
    <property type="evidence" value="ECO:0007669"/>
    <property type="project" value="InterPro"/>
</dbReference>
<dbReference type="PANTHER" id="PTHR12001:SF69">
    <property type="entry name" value="ALL TRANS-POLYPRENYL-DIPHOSPHATE SYNTHASE PDSS1"/>
    <property type="match status" value="1"/>
</dbReference>
<dbReference type="STRING" id="1236220.SAMN04488112_10896"/>
<keyword evidence="3 6" id="KW-0808">Transferase</keyword>
<dbReference type="SFLD" id="SFLDS00005">
    <property type="entry name" value="Isoprenoid_Synthase_Type_I"/>
    <property type="match status" value="1"/>
</dbReference>
<dbReference type="Pfam" id="PF00348">
    <property type="entry name" value="polyprenyl_synt"/>
    <property type="match status" value="1"/>
</dbReference>
<dbReference type="GO" id="GO:0046872">
    <property type="term" value="F:metal ion binding"/>
    <property type="evidence" value="ECO:0007669"/>
    <property type="project" value="UniProtKB-KW"/>
</dbReference>
<dbReference type="PANTHER" id="PTHR12001">
    <property type="entry name" value="GERANYLGERANYL PYROPHOSPHATE SYNTHASE"/>
    <property type="match status" value="1"/>
</dbReference>
<reference evidence="8 9" key="1">
    <citation type="submission" date="2016-10" db="EMBL/GenBank/DDBJ databases">
        <authorList>
            <person name="de Groot N.N."/>
        </authorList>
    </citation>
    <scope>NUCLEOTIDE SEQUENCE [LARGE SCALE GENOMIC DNA]</scope>
    <source>
        <strain evidence="8 9">DSM 45514</strain>
    </source>
</reference>
<keyword evidence="4" id="KW-0479">Metal-binding</keyword>
<dbReference type="PROSITE" id="PS00723">
    <property type="entry name" value="POLYPRENYL_SYNTHASE_1"/>
    <property type="match status" value="1"/>
</dbReference>
<proteinExistence type="inferred from homology"/>
<feature type="coiled-coil region" evidence="7">
    <location>
        <begin position="7"/>
        <end position="34"/>
    </location>
</feature>
<accession>A0A1G6LRI9</accession>
<dbReference type="SUPFAM" id="SSF48576">
    <property type="entry name" value="Terpenoid synthases"/>
    <property type="match status" value="1"/>
</dbReference>
<evidence type="ECO:0000256" key="7">
    <source>
        <dbReference type="SAM" id="Coils"/>
    </source>
</evidence>
<dbReference type="InterPro" id="IPR033749">
    <property type="entry name" value="Polyprenyl_synt_CS"/>
</dbReference>
<dbReference type="Gene3D" id="1.10.600.10">
    <property type="entry name" value="Farnesyl Diphosphate Synthase"/>
    <property type="match status" value="1"/>
</dbReference>
<evidence type="ECO:0000256" key="2">
    <source>
        <dbReference type="ARBA" id="ARBA00006706"/>
    </source>
</evidence>
<gene>
    <name evidence="8" type="ORF">SAMN04488112_10896</name>
</gene>
<dbReference type="InterPro" id="IPR000092">
    <property type="entry name" value="Polyprenyl_synt"/>
</dbReference>
<comment type="cofactor">
    <cofactor evidence="1">
        <name>Mg(2+)</name>
        <dbReference type="ChEBI" id="CHEBI:18420"/>
    </cofactor>
</comment>
<evidence type="ECO:0000256" key="5">
    <source>
        <dbReference type="ARBA" id="ARBA00022842"/>
    </source>
</evidence>
<evidence type="ECO:0000313" key="8">
    <source>
        <dbReference type="EMBL" id="SDC45882.1"/>
    </source>
</evidence>
<dbReference type="AlphaFoldDB" id="A0A1G6LRI9"/>
<dbReference type="CDD" id="cd00685">
    <property type="entry name" value="Trans_IPPS_HT"/>
    <property type="match status" value="1"/>
</dbReference>
<evidence type="ECO:0000256" key="1">
    <source>
        <dbReference type="ARBA" id="ARBA00001946"/>
    </source>
</evidence>
<evidence type="ECO:0000256" key="6">
    <source>
        <dbReference type="RuleBase" id="RU004466"/>
    </source>
</evidence>
<dbReference type="PROSITE" id="PS00444">
    <property type="entry name" value="POLYPRENYL_SYNTHASE_2"/>
    <property type="match status" value="1"/>
</dbReference>
<evidence type="ECO:0000256" key="4">
    <source>
        <dbReference type="ARBA" id="ARBA00022723"/>
    </source>
</evidence>
<keyword evidence="9" id="KW-1185">Reference proteome</keyword>
<dbReference type="RefSeq" id="WP_342670278.1">
    <property type="nucleotide sequence ID" value="NZ_FMZA01000008.1"/>
</dbReference>
<dbReference type="GO" id="GO:0004659">
    <property type="term" value="F:prenyltransferase activity"/>
    <property type="evidence" value="ECO:0007669"/>
    <property type="project" value="InterPro"/>
</dbReference>
<evidence type="ECO:0000256" key="3">
    <source>
        <dbReference type="ARBA" id="ARBA00022679"/>
    </source>
</evidence>
<evidence type="ECO:0000313" key="9">
    <source>
        <dbReference type="Proteomes" id="UP000199387"/>
    </source>
</evidence>